<organism evidence="1 2">
    <name type="scientific">Hebeloma cylindrosporum</name>
    <dbReference type="NCBI Taxonomy" id="76867"/>
    <lineage>
        <taxon>Eukaryota</taxon>
        <taxon>Fungi</taxon>
        <taxon>Dikarya</taxon>
        <taxon>Basidiomycota</taxon>
        <taxon>Agaricomycotina</taxon>
        <taxon>Agaricomycetes</taxon>
        <taxon>Agaricomycetidae</taxon>
        <taxon>Agaricales</taxon>
        <taxon>Agaricineae</taxon>
        <taxon>Hymenogastraceae</taxon>
        <taxon>Hebeloma</taxon>
    </lineage>
</organism>
<evidence type="ECO:0000313" key="1">
    <source>
        <dbReference type="EMBL" id="KIM43565.1"/>
    </source>
</evidence>
<dbReference type="HOGENOM" id="CLU_2961050_0_0_1"/>
<gene>
    <name evidence="1" type="ORF">M413DRAFT_443490</name>
</gene>
<keyword evidence="2" id="KW-1185">Reference proteome</keyword>
<name>A0A0C3C3W0_HEBCY</name>
<evidence type="ECO:0000313" key="2">
    <source>
        <dbReference type="Proteomes" id="UP000053424"/>
    </source>
</evidence>
<protein>
    <submittedName>
        <fullName evidence="1">Uncharacterized protein</fullName>
    </submittedName>
</protein>
<sequence length="59" mass="7059">MKLTYPFESQLQSRLSEDTHNRISRTQNFDYIWVKVERLWDPATLQLRIQDTLCGISES</sequence>
<accession>A0A0C3C3W0</accession>
<reference evidence="2" key="2">
    <citation type="submission" date="2015-01" db="EMBL/GenBank/DDBJ databases">
        <title>Evolutionary Origins and Diversification of the Mycorrhizal Mutualists.</title>
        <authorList>
            <consortium name="DOE Joint Genome Institute"/>
            <consortium name="Mycorrhizal Genomics Consortium"/>
            <person name="Kohler A."/>
            <person name="Kuo A."/>
            <person name="Nagy L.G."/>
            <person name="Floudas D."/>
            <person name="Copeland A."/>
            <person name="Barry K.W."/>
            <person name="Cichocki N."/>
            <person name="Veneault-Fourrey C."/>
            <person name="LaButti K."/>
            <person name="Lindquist E.A."/>
            <person name="Lipzen A."/>
            <person name="Lundell T."/>
            <person name="Morin E."/>
            <person name="Murat C."/>
            <person name="Riley R."/>
            <person name="Ohm R."/>
            <person name="Sun H."/>
            <person name="Tunlid A."/>
            <person name="Henrissat B."/>
            <person name="Grigoriev I.V."/>
            <person name="Hibbett D.S."/>
            <person name="Martin F."/>
        </authorList>
    </citation>
    <scope>NUCLEOTIDE SEQUENCE [LARGE SCALE GENOMIC DNA]</scope>
    <source>
        <strain evidence="2">h7</strain>
    </source>
</reference>
<dbReference type="Proteomes" id="UP000053424">
    <property type="component" value="Unassembled WGS sequence"/>
</dbReference>
<dbReference type="EMBL" id="KN831775">
    <property type="protein sequence ID" value="KIM43565.1"/>
    <property type="molecule type" value="Genomic_DNA"/>
</dbReference>
<reference evidence="1 2" key="1">
    <citation type="submission" date="2014-04" db="EMBL/GenBank/DDBJ databases">
        <authorList>
            <consortium name="DOE Joint Genome Institute"/>
            <person name="Kuo A."/>
            <person name="Gay G."/>
            <person name="Dore J."/>
            <person name="Kohler A."/>
            <person name="Nagy L.G."/>
            <person name="Floudas D."/>
            <person name="Copeland A."/>
            <person name="Barry K.W."/>
            <person name="Cichocki N."/>
            <person name="Veneault-Fourrey C."/>
            <person name="LaButti K."/>
            <person name="Lindquist E.A."/>
            <person name="Lipzen A."/>
            <person name="Lundell T."/>
            <person name="Morin E."/>
            <person name="Murat C."/>
            <person name="Sun H."/>
            <person name="Tunlid A."/>
            <person name="Henrissat B."/>
            <person name="Grigoriev I.V."/>
            <person name="Hibbett D.S."/>
            <person name="Martin F."/>
            <person name="Nordberg H.P."/>
            <person name="Cantor M.N."/>
            <person name="Hua S.X."/>
        </authorList>
    </citation>
    <scope>NUCLEOTIDE SEQUENCE [LARGE SCALE GENOMIC DNA]</scope>
    <source>
        <strain evidence="2">h7</strain>
    </source>
</reference>
<dbReference type="AlphaFoldDB" id="A0A0C3C3W0"/>
<proteinExistence type="predicted"/>